<keyword evidence="2" id="KW-0067">ATP-binding</keyword>
<dbReference type="EMBL" id="SRLO01024147">
    <property type="protein sequence ID" value="TNN22117.1"/>
    <property type="molecule type" value="Genomic_DNA"/>
</dbReference>
<dbReference type="GO" id="GO:0004386">
    <property type="term" value="F:helicase activity"/>
    <property type="evidence" value="ECO:0007669"/>
    <property type="project" value="UniProtKB-KW"/>
</dbReference>
<organism evidence="2 3">
    <name type="scientific">Liparis tanakae</name>
    <name type="common">Tanaka's snailfish</name>
    <dbReference type="NCBI Taxonomy" id="230148"/>
    <lineage>
        <taxon>Eukaryota</taxon>
        <taxon>Metazoa</taxon>
        <taxon>Chordata</taxon>
        <taxon>Craniata</taxon>
        <taxon>Vertebrata</taxon>
        <taxon>Euteleostomi</taxon>
        <taxon>Actinopterygii</taxon>
        <taxon>Neopterygii</taxon>
        <taxon>Teleostei</taxon>
        <taxon>Neoteleostei</taxon>
        <taxon>Acanthomorphata</taxon>
        <taxon>Eupercaria</taxon>
        <taxon>Perciformes</taxon>
        <taxon>Cottioidei</taxon>
        <taxon>Cottales</taxon>
        <taxon>Liparidae</taxon>
        <taxon>Liparis</taxon>
    </lineage>
</organism>
<keyword evidence="2" id="KW-0347">Helicase</keyword>
<dbReference type="InterPro" id="IPR011709">
    <property type="entry name" value="DEAD-box_helicase_OB_fold"/>
</dbReference>
<sequence length="111" mass="12535">MAPPTAHQVICLRQIVLAGLGDHLARRVQGEDLLDPKWKNGYKATVIKGGSLPRQLIFIRLCSQTPLLDDPVFIHPSSALFKTLPEFIVYQEILETTKMYMRGKGADYRRA</sequence>
<dbReference type="Pfam" id="PF07717">
    <property type="entry name" value="OB_NTP_bind"/>
    <property type="match status" value="1"/>
</dbReference>
<evidence type="ECO:0000259" key="1">
    <source>
        <dbReference type="Pfam" id="PF07717"/>
    </source>
</evidence>
<name>A0A4Z2E077_9TELE</name>
<keyword evidence="2" id="KW-0378">Hydrolase</keyword>
<gene>
    <name evidence="2" type="primary">DHX37_2</name>
    <name evidence="2" type="ORF">EYF80_067770</name>
</gene>
<feature type="domain" description="DEAD-box helicase OB fold" evidence="1">
    <location>
        <begin position="12"/>
        <end position="102"/>
    </location>
</feature>
<dbReference type="AlphaFoldDB" id="A0A4Z2E077"/>
<evidence type="ECO:0000313" key="2">
    <source>
        <dbReference type="EMBL" id="TNN22117.1"/>
    </source>
</evidence>
<comment type="caution">
    <text evidence="2">The sequence shown here is derived from an EMBL/GenBank/DDBJ whole genome shotgun (WGS) entry which is preliminary data.</text>
</comment>
<protein>
    <submittedName>
        <fullName evidence="2">Putative ATP-dependent RNA helicase DHX37</fullName>
    </submittedName>
</protein>
<keyword evidence="2" id="KW-0547">Nucleotide-binding</keyword>
<proteinExistence type="predicted"/>
<dbReference type="Proteomes" id="UP000314294">
    <property type="component" value="Unassembled WGS sequence"/>
</dbReference>
<evidence type="ECO:0000313" key="3">
    <source>
        <dbReference type="Proteomes" id="UP000314294"/>
    </source>
</evidence>
<accession>A0A4Z2E077</accession>
<dbReference type="OrthoDB" id="10025033at2759"/>
<reference evidence="2 3" key="1">
    <citation type="submission" date="2019-03" db="EMBL/GenBank/DDBJ databases">
        <title>First draft genome of Liparis tanakae, snailfish: a comprehensive survey of snailfish specific genes.</title>
        <authorList>
            <person name="Kim W."/>
            <person name="Song I."/>
            <person name="Jeong J.-H."/>
            <person name="Kim D."/>
            <person name="Kim S."/>
            <person name="Ryu S."/>
            <person name="Song J.Y."/>
            <person name="Lee S.K."/>
        </authorList>
    </citation>
    <scope>NUCLEOTIDE SEQUENCE [LARGE SCALE GENOMIC DNA]</scope>
    <source>
        <tissue evidence="2">Muscle</tissue>
    </source>
</reference>
<keyword evidence="3" id="KW-1185">Reference proteome</keyword>